<dbReference type="AlphaFoldDB" id="A0A7J0FMK2"/>
<keyword evidence="2" id="KW-1185">Reference proteome</keyword>
<organism evidence="1 2">
    <name type="scientific">Actinidia rufa</name>
    <dbReference type="NCBI Taxonomy" id="165716"/>
    <lineage>
        <taxon>Eukaryota</taxon>
        <taxon>Viridiplantae</taxon>
        <taxon>Streptophyta</taxon>
        <taxon>Embryophyta</taxon>
        <taxon>Tracheophyta</taxon>
        <taxon>Spermatophyta</taxon>
        <taxon>Magnoliopsida</taxon>
        <taxon>eudicotyledons</taxon>
        <taxon>Gunneridae</taxon>
        <taxon>Pentapetalae</taxon>
        <taxon>asterids</taxon>
        <taxon>Ericales</taxon>
        <taxon>Actinidiaceae</taxon>
        <taxon>Actinidia</taxon>
    </lineage>
</organism>
<protein>
    <submittedName>
        <fullName evidence="1">Uncharacterized protein</fullName>
    </submittedName>
</protein>
<sequence>MSGVSTPCSPCCPLLPTCSPCCPELSVAVLDAPDMVILTFPYIGNPRVGVCHTCESVLDFSTTILLELPAAPLLPFGASCSLLELSATFKSFLLPPKAFCSLLELPTAS</sequence>
<reference evidence="1 2" key="1">
    <citation type="submission" date="2019-07" db="EMBL/GenBank/DDBJ databases">
        <title>De Novo Assembly of kiwifruit Actinidia rufa.</title>
        <authorList>
            <person name="Sugita-Konishi S."/>
            <person name="Sato K."/>
            <person name="Mori E."/>
            <person name="Abe Y."/>
            <person name="Kisaki G."/>
            <person name="Hamano K."/>
            <person name="Suezawa K."/>
            <person name="Otani M."/>
            <person name="Fukuda T."/>
            <person name="Manabe T."/>
            <person name="Gomi K."/>
            <person name="Tabuchi M."/>
            <person name="Akimitsu K."/>
            <person name="Kataoka I."/>
        </authorList>
    </citation>
    <scope>NUCLEOTIDE SEQUENCE [LARGE SCALE GENOMIC DNA]</scope>
    <source>
        <strain evidence="2">cv. Fuchu</strain>
    </source>
</reference>
<evidence type="ECO:0000313" key="1">
    <source>
        <dbReference type="EMBL" id="GFY99389.1"/>
    </source>
</evidence>
<evidence type="ECO:0000313" key="2">
    <source>
        <dbReference type="Proteomes" id="UP000585474"/>
    </source>
</evidence>
<comment type="caution">
    <text evidence="1">The sequence shown here is derived from an EMBL/GenBank/DDBJ whole genome shotgun (WGS) entry which is preliminary data.</text>
</comment>
<dbReference type="EMBL" id="BJWL01000013">
    <property type="protein sequence ID" value="GFY99389.1"/>
    <property type="molecule type" value="Genomic_DNA"/>
</dbReference>
<dbReference type="Proteomes" id="UP000585474">
    <property type="component" value="Unassembled WGS sequence"/>
</dbReference>
<gene>
    <name evidence="1" type="ORF">Acr_13g0007900</name>
</gene>
<accession>A0A7J0FMK2</accession>
<name>A0A7J0FMK2_9ERIC</name>
<proteinExistence type="predicted"/>